<dbReference type="EMBL" id="JADLQN010000003">
    <property type="protein sequence ID" value="MBF6356409.1"/>
    <property type="molecule type" value="Genomic_DNA"/>
</dbReference>
<dbReference type="Pfam" id="PF12697">
    <property type="entry name" value="Abhydrolase_6"/>
    <property type="match status" value="1"/>
</dbReference>
<dbReference type="Gene3D" id="3.40.50.1820">
    <property type="entry name" value="alpha/beta hydrolase"/>
    <property type="match status" value="1"/>
</dbReference>
<organism evidence="2 3">
    <name type="scientific">Nocardia higoensis</name>
    <dbReference type="NCBI Taxonomy" id="228599"/>
    <lineage>
        <taxon>Bacteria</taxon>
        <taxon>Bacillati</taxon>
        <taxon>Actinomycetota</taxon>
        <taxon>Actinomycetes</taxon>
        <taxon>Mycobacteriales</taxon>
        <taxon>Nocardiaceae</taxon>
        <taxon>Nocardia</taxon>
    </lineage>
</organism>
<dbReference type="Proteomes" id="UP000707731">
    <property type="component" value="Unassembled WGS sequence"/>
</dbReference>
<dbReference type="InterPro" id="IPR029058">
    <property type="entry name" value="AB_hydrolase_fold"/>
</dbReference>
<evidence type="ECO:0000313" key="3">
    <source>
        <dbReference type="Proteomes" id="UP000707731"/>
    </source>
</evidence>
<protein>
    <submittedName>
        <fullName evidence="2">Alpha/beta fold hydrolase</fullName>
    </submittedName>
</protein>
<gene>
    <name evidence="2" type="ORF">IU449_17970</name>
</gene>
<dbReference type="InterPro" id="IPR000073">
    <property type="entry name" value="AB_hydrolase_1"/>
</dbReference>
<dbReference type="RefSeq" id="WP_195003287.1">
    <property type="nucleotide sequence ID" value="NZ_JADLQN010000003.1"/>
</dbReference>
<dbReference type="InterPro" id="IPR050228">
    <property type="entry name" value="Carboxylesterase_BioH"/>
</dbReference>
<dbReference type="PANTHER" id="PTHR43194">
    <property type="entry name" value="HYDROLASE ALPHA/BETA FOLD FAMILY"/>
    <property type="match status" value="1"/>
</dbReference>
<evidence type="ECO:0000313" key="2">
    <source>
        <dbReference type="EMBL" id="MBF6356409.1"/>
    </source>
</evidence>
<reference evidence="2 3" key="1">
    <citation type="submission" date="2020-10" db="EMBL/GenBank/DDBJ databases">
        <title>Identification of Nocardia species via Next-generation sequencing and recognition of intraspecies genetic diversity.</title>
        <authorList>
            <person name="Li P."/>
            <person name="Li P."/>
            <person name="Lu B."/>
        </authorList>
    </citation>
    <scope>NUCLEOTIDE SEQUENCE [LARGE SCALE GENOMIC DNA]</scope>
    <source>
        <strain evidence="2 3">BJ06-0143</strain>
    </source>
</reference>
<accession>A0ABS0DD67</accession>
<comment type="caution">
    <text evidence="2">The sequence shown here is derived from an EMBL/GenBank/DDBJ whole genome shotgun (WGS) entry which is preliminary data.</text>
</comment>
<keyword evidence="3" id="KW-1185">Reference proteome</keyword>
<dbReference type="SUPFAM" id="SSF53474">
    <property type="entry name" value="alpha/beta-Hydrolases"/>
    <property type="match status" value="1"/>
</dbReference>
<proteinExistence type="predicted"/>
<sequence length="292" mass="30068">METVTSADGTTIAFDRIGAQSAGAESAGAESAGDGAGRGTVILVGGALEDRRSPKLTELARLLAERHGITVIVYDRRGRGDSGATPGVYQAGDEIDDLAALVTAAGEPVTLFGWSAGAVLALRAAASGRVPGVTRVVAFEPPFVVDRSGHVPPADLGTRLEQLIAEGKSGRAAAFYLRKVMGVPPTMVTAMRLTPYWRSMKALAASTAHDWAVIGPYTRGEALRPADWSGLTVPTLVLSGADSAANIKTAADATAKALPLAHHRELPHLGHDQNAELIAAPVAEWAAGDGAL</sequence>
<dbReference type="GO" id="GO:0016787">
    <property type="term" value="F:hydrolase activity"/>
    <property type="evidence" value="ECO:0007669"/>
    <property type="project" value="UniProtKB-KW"/>
</dbReference>
<keyword evidence="2" id="KW-0378">Hydrolase</keyword>
<evidence type="ECO:0000259" key="1">
    <source>
        <dbReference type="Pfam" id="PF12697"/>
    </source>
</evidence>
<dbReference type="PANTHER" id="PTHR43194:SF2">
    <property type="entry name" value="PEROXISOMAL MEMBRANE PROTEIN LPX1"/>
    <property type="match status" value="1"/>
</dbReference>
<feature type="domain" description="AB hydrolase-1" evidence="1">
    <location>
        <begin position="57"/>
        <end position="274"/>
    </location>
</feature>
<name>A0ABS0DD67_9NOCA</name>